<feature type="region of interest" description="Disordered" evidence="9">
    <location>
        <begin position="1"/>
        <end position="33"/>
    </location>
</feature>
<dbReference type="Pfam" id="PF00069">
    <property type="entry name" value="Pkinase"/>
    <property type="match status" value="2"/>
</dbReference>
<keyword evidence="1" id="KW-0723">Serine/threonine-protein kinase</keyword>
<dbReference type="SMART" id="SM00133">
    <property type="entry name" value="S_TK_X"/>
    <property type="match status" value="1"/>
</dbReference>
<evidence type="ECO:0000256" key="2">
    <source>
        <dbReference type="ARBA" id="ARBA00022553"/>
    </source>
</evidence>
<dbReference type="Proteomes" id="UP000685013">
    <property type="component" value="Chromosome 11"/>
</dbReference>
<dbReference type="PANTHER" id="PTHR31115">
    <property type="entry name" value="OS05G0107300 PROTEIN"/>
    <property type="match status" value="1"/>
</dbReference>
<keyword evidence="13" id="KW-1185">Reference proteome</keyword>
<dbReference type="InterPro" id="IPR059233">
    <property type="entry name" value="MobB_NdrA/B/Cbk1"/>
</dbReference>
<keyword evidence="2" id="KW-0597">Phosphoprotein</keyword>
<evidence type="ECO:0000256" key="1">
    <source>
        <dbReference type="ARBA" id="ARBA00022527"/>
    </source>
</evidence>
<comment type="caution">
    <text evidence="12">The sequence shown here is derived from an EMBL/GenBank/DDBJ whole genome shotgun (WGS) entry which is preliminary data.</text>
</comment>
<evidence type="ECO:0000256" key="6">
    <source>
        <dbReference type="ARBA" id="ARBA00022840"/>
    </source>
</evidence>
<feature type="binding site" evidence="7">
    <location>
        <position position="138"/>
    </location>
    <ligand>
        <name>ATP</name>
        <dbReference type="ChEBI" id="CHEBI:30616"/>
    </ligand>
</feature>
<feature type="compositionally biased region" description="Basic and acidic residues" evidence="9">
    <location>
        <begin position="1659"/>
        <end position="1669"/>
    </location>
</feature>
<evidence type="ECO:0000259" key="11">
    <source>
        <dbReference type="PROSITE" id="PS51285"/>
    </source>
</evidence>
<feature type="region of interest" description="Disordered" evidence="9">
    <location>
        <begin position="883"/>
        <end position="905"/>
    </location>
</feature>
<name>A0AAV6MU58_9ROSI</name>
<dbReference type="FunFam" id="1.10.510.10:FF:000106">
    <property type="entry name" value="Non-specific serine/threonine protein kinase"/>
    <property type="match status" value="1"/>
</dbReference>
<evidence type="ECO:0000256" key="9">
    <source>
        <dbReference type="SAM" id="MobiDB-lite"/>
    </source>
</evidence>
<evidence type="ECO:0000256" key="7">
    <source>
        <dbReference type="PROSITE-ProRule" id="PRU10141"/>
    </source>
</evidence>
<feature type="compositionally biased region" description="Polar residues" evidence="9">
    <location>
        <begin position="851"/>
        <end position="860"/>
    </location>
</feature>
<proteinExistence type="predicted"/>
<feature type="domain" description="AGC-kinase C-terminal" evidence="11">
    <location>
        <begin position="417"/>
        <end position="489"/>
    </location>
</feature>
<feature type="compositionally biased region" description="Basic and acidic residues" evidence="9">
    <location>
        <begin position="1704"/>
        <end position="1720"/>
    </location>
</feature>
<evidence type="ECO:0000256" key="3">
    <source>
        <dbReference type="ARBA" id="ARBA00022679"/>
    </source>
</evidence>
<dbReference type="InterPro" id="IPR017441">
    <property type="entry name" value="Protein_kinase_ATP_BS"/>
</dbReference>
<feature type="region of interest" description="Disordered" evidence="9">
    <location>
        <begin position="1000"/>
        <end position="1143"/>
    </location>
</feature>
<evidence type="ECO:0000256" key="8">
    <source>
        <dbReference type="SAM" id="Coils"/>
    </source>
</evidence>
<feature type="region of interest" description="Disordered" evidence="9">
    <location>
        <begin position="499"/>
        <end position="518"/>
    </location>
</feature>
<dbReference type="InterPro" id="IPR017892">
    <property type="entry name" value="Pkinase_C"/>
</dbReference>
<feature type="coiled-coil region" evidence="8">
    <location>
        <begin position="1481"/>
        <end position="1508"/>
    </location>
</feature>
<evidence type="ECO:0000313" key="12">
    <source>
        <dbReference type="EMBL" id="KAG6588057.1"/>
    </source>
</evidence>
<reference evidence="12 13" key="1">
    <citation type="journal article" date="2021" name="Hortic Res">
        <title>The domestication of Cucurbita argyrosperma as revealed by the genome of its wild relative.</title>
        <authorList>
            <person name="Barrera-Redondo J."/>
            <person name="Sanchez-de la Vega G."/>
            <person name="Aguirre-Liguori J.A."/>
            <person name="Castellanos-Morales G."/>
            <person name="Gutierrez-Guerrero Y.T."/>
            <person name="Aguirre-Dugua X."/>
            <person name="Aguirre-Planter E."/>
            <person name="Tenaillon M.I."/>
            <person name="Lira-Saade R."/>
            <person name="Eguiarte L.E."/>
        </authorList>
    </citation>
    <scope>NUCLEOTIDE SEQUENCE [LARGE SCALE GENOMIC DNA]</scope>
    <source>
        <strain evidence="12">JBR-2021</strain>
    </source>
</reference>
<dbReference type="CDD" id="cd05599">
    <property type="entry name" value="STKc_NDR_like"/>
    <property type="match status" value="1"/>
</dbReference>
<dbReference type="PROSITE" id="PS00108">
    <property type="entry name" value="PROTEIN_KINASE_ST"/>
    <property type="match status" value="1"/>
</dbReference>
<dbReference type="EMBL" id="JAGKQH010000011">
    <property type="protein sequence ID" value="KAG6588057.1"/>
    <property type="molecule type" value="Genomic_DNA"/>
</dbReference>
<feature type="compositionally biased region" description="Acidic residues" evidence="9">
    <location>
        <begin position="8"/>
        <end position="28"/>
    </location>
</feature>
<dbReference type="Pfam" id="PF00433">
    <property type="entry name" value="Pkinase_C"/>
    <property type="match status" value="1"/>
</dbReference>
<sequence>MENHQEVESEEEDGVAEEEEEEEEEEEIGVVGSSLTLEKVAAAKQYIENHYKAQKKHIQERKERRSLLERRLASSDVSEEEQINLLKDLEHKETQYIRLKRNKICVEDFDLLTIIGRGAFGEVRLCREKKTGNIYAMKKLKKSEMLSRGQVEHVRAERNLLAEVASHYIVKLYYSFQDAEYLYLIMEYLPGGDMMTLLIREETLTETVARFYIAQSVLAIESIHTHNYIHRDIKPDNLLLDQRGHMKLSDFGLCKPLDCSNLSSINENEVLDDDNLHDTVDVDASVPGKKSGRRWKSPLEQLQHWQINRRKLAFSTVGTPDYIAPEVLLKKGYGVECDWWSLGAIMYEMLVGYPPFYSDDPVTTCRKIVHWKNHLKFPDEIRLSPEAKDLISRLLCDADHRLGTGDVDQIKTHPWFKDIEWDKLYDIDAAFKPEVNGELDTQNFMQFDEVDPPPTRTGSGPIRKMFLTPKDLSFVGYTYKNFDAVKGLRHSFDLNSTTSPIRTSSVDSTQSDSALNYSTTYSTGDREAILGSSGDALSHFNRARISTICFGLEVEVNHLSVSKHGLKDPCCSPDRPLHSSGQRGAHMAVPLDRSSSFRENGENPNLSTLPNMSRSASAVSQGDVLNFLQCLHFGRKLVATDEKSNRPGDFSRQLHLALSMSPDDSPSSSSKSKLAASVMPEEIKRMKGSLRECSIKARKRLKIFNEALSVFNKFFPSVPSKKRSRLEVYNNERSNFILSGERSARGQVGKFGNQSHAVTGVFEHEMQKPEERIKNAMPNKRTRTSLVDARGMDVRGNAPVRQSGAEDRERDALRLANSGAVQGEDRSLSIGVDGWEKSKMKKKRSGIKADVSSSCQSTKPADSYDEVKQQLQQRPVSDARSRINKDNFGFRPGAANGASGVGKSDGVAQQIGLGIRSSMSRTDLDASSLVNDRRDNSIGSDKERVNVRGVNKSNVRDDFISTSPTINAKVNPSVRAPRSGSGIAPKFSPVVHRAVASNDWDMSNSANKPTAAVGVSNRKRMTSMRSSSPPVSQWASQRQKISRVARRTNLVPIVSSNDDTPPLDNASDVGGNDNGLGFGRRMSGSSPQQVKIKGEPLSSAALSESEESGAAEIKSRERIRKSDDLDDKSEQGGKKVSSLVLPTRKNKLVDEDVGDGVRRQGRNGRAFTSTRSPVPMTVEKIDNVGTAKQLRSARLGYDKVESKAGRPPTRKFTDRKAYKRQKPNVATDFLAGSDYGHEELLAAANAVKNPGRTFFNPFWRQMEQFFRFISEADITHLRKQFLFQGDLEGTASEPKVVSDRDSYNISRDNFEHVDNDERGEVPLEHIIHELKDHTVIPLYQRLLASLIPEEVADNESEDTKFDSYGMPELDEDFKPNKLSHQISPSSQFSGHSANDDYNMRRGPGSDQYMPETDRQGIPNSVMILNLSNSLNGSISNQAFMPGTACSEFQYDGMQLNEKLLLEIQSIGIFPDSVPEMLQIEEEEVINNIHLLEEKKNELVSRKNSLLHKLLQSVLASKQLQEKEFERLAMDKLVAMAYEKYMACKVSNASSGKSSSNKMAKQAALAFVKRTLNRCHKFEDTGKSFFSEPSFREIYSSWSVNSNGERQTDPVEGESYASIQSLDGRVSAFAGSQHSPSHFSQNAENHDITSGNVLPPANHQAERTGGREELWSNRVKKRELLLDDVGNAGAPSVIGSSISSSAKGKRSERDRDGKGHNREVSSRNGTKIGRPALSNAKGERKTKTKPKQKTAQLSISVNGLLGKMSEQPKPSLSPVLKSSTLTGGSKEKDQFGFDGLDDPESLDLSNLQLPGMDVLGVPDDHDGQAQDLGSWLNIDDDGLQDQDDFMGLEIPMDDLSELNMMVFKPFTYDTGFHFPYLDVTKANAFAVTTKAWGKQVPDSHFLPASLRWKLEY</sequence>
<evidence type="ECO:0000256" key="4">
    <source>
        <dbReference type="ARBA" id="ARBA00022741"/>
    </source>
</evidence>
<gene>
    <name evidence="12" type="ORF">SDJN03_16622</name>
</gene>
<feature type="compositionally biased region" description="Polar residues" evidence="9">
    <location>
        <begin position="1378"/>
        <end position="1392"/>
    </location>
</feature>
<keyword evidence="6 7" id="KW-0067">ATP-binding</keyword>
<dbReference type="PROSITE" id="PS50011">
    <property type="entry name" value="PROTEIN_KINASE_DOM"/>
    <property type="match status" value="1"/>
</dbReference>
<dbReference type="PROSITE" id="PS00107">
    <property type="entry name" value="PROTEIN_KINASE_ATP"/>
    <property type="match status" value="1"/>
</dbReference>
<keyword evidence="4 7" id="KW-0547">Nucleotide-binding</keyword>
<dbReference type="FunFam" id="3.30.200.20:FF:000290">
    <property type="entry name" value="Non-specific serine/threonine protein kinase"/>
    <property type="match status" value="1"/>
</dbReference>
<feature type="region of interest" description="Disordered" evidence="9">
    <location>
        <begin position="1686"/>
        <end position="1792"/>
    </location>
</feature>
<feature type="region of interest" description="Disordered" evidence="9">
    <location>
        <begin position="1373"/>
        <end position="1394"/>
    </location>
</feature>
<feature type="region of interest" description="Disordered" evidence="9">
    <location>
        <begin position="1629"/>
        <end position="1669"/>
    </location>
</feature>
<dbReference type="GO" id="GO:0005524">
    <property type="term" value="F:ATP binding"/>
    <property type="evidence" value="ECO:0007669"/>
    <property type="project" value="UniProtKB-UniRule"/>
</dbReference>
<feature type="non-terminal residue" evidence="12">
    <location>
        <position position="1"/>
    </location>
</feature>
<feature type="compositionally biased region" description="Polar residues" evidence="9">
    <location>
        <begin position="1629"/>
        <end position="1651"/>
    </location>
</feature>
<feature type="compositionally biased region" description="Basic and acidic residues" evidence="9">
    <location>
        <begin position="1113"/>
        <end position="1133"/>
    </location>
</feature>
<dbReference type="InterPro" id="IPR000719">
    <property type="entry name" value="Prot_kinase_dom"/>
</dbReference>
<feature type="compositionally biased region" description="Low complexity" evidence="9">
    <location>
        <begin position="1687"/>
        <end position="1701"/>
    </location>
</feature>
<evidence type="ECO:0000256" key="5">
    <source>
        <dbReference type="ARBA" id="ARBA00022777"/>
    </source>
</evidence>
<dbReference type="InterPro" id="IPR000961">
    <property type="entry name" value="AGC-kinase_C"/>
</dbReference>
<accession>A0AAV6MU58</accession>
<keyword evidence="5" id="KW-0418">Kinase</keyword>
<dbReference type="FunFam" id="1.10.510.10:FF:000042">
    <property type="entry name" value="Non-specific serine/threonine protein kinase"/>
    <property type="match status" value="1"/>
</dbReference>
<dbReference type="GO" id="GO:0004674">
    <property type="term" value="F:protein serine/threonine kinase activity"/>
    <property type="evidence" value="ECO:0007669"/>
    <property type="project" value="UniProtKB-KW"/>
</dbReference>
<dbReference type="InterPro" id="IPR008271">
    <property type="entry name" value="Ser/Thr_kinase_AS"/>
</dbReference>
<organism evidence="12 13">
    <name type="scientific">Cucurbita argyrosperma subsp. sororia</name>
    <dbReference type="NCBI Taxonomy" id="37648"/>
    <lineage>
        <taxon>Eukaryota</taxon>
        <taxon>Viridiplantae</taxon>
        <taxon>Streptophyta</taxon>
        <taxon>Embryophyta</taxon>
        <taxon>Tracheophyta</taxon>
        <taxon>Spermatophyta</taxon>
        <taxon>Magnoliopsida</taxon>
        <taxon>eudicotyledons</taxon>
        <taxon>Gunneridae</taxon>
        <taxon>Pentapetalae</taxon>
        <taxon>rosids</taxon>
        <taxon>fabids</taxon>
        <taxon>Cucurbitales</taxon>
        <taxon>Cucurbitaceae</taxon>
        <taxon>Cucurbiteae</taxon>
        <taxon>Cucurbita</taxon>
    </lineage>
</organism>
<dbReference type="CDD" id="cd21742">
    <property type="entry name" value="MobB_NDR_LATS-like"/>
    <property type="match status" value="1"/>
</dbReference>
<protein>
    <submittedName>
        <fullName evidence="12">Uncharacterized protein</fullName>
    </submittedName>
</protein>
<dbReference type="SMART" id="SM00220">
    <property type="entry name" value="S_TKc"/>
    <property type="match status" value="1"/>
</dbReference>
<feature type="compositionally biased region" description="Polar residues" evidence="9">
    <location>
        <begin position="1023"/>
        <end position="1039"/>
    </location>
</feature>
<dbReference type="PROSITE" id="PS51285">
    <property type="entry name" value="AGC_KINASE_CTER"/>
    <property type="match status" value="1"/>
</dbReference>
<feature type="region of interest" description="Disordered" evidence="9">
    <location>
        <begin position="837"/>
        <end position="867"/>
    </location>
</feature>
<keyword evidence="8" id="KW-0175">Coiled coil</keyword>
<keyword evidence="3" id="KW-0808">Transferase</keyword>
<feature type="compositionally biased region" description="Low complexity" evidence="9">
    <location>
        <begin position="1767"/>
        <end position="1781"/>
    </location>
</feature>
<evidence type="ECO:0000313" key="13">
    <source>
        <dbReference type="Proteomes" id="UP000685013"/>
    </source>
</evidence>
<dbReference type="PANTHER" id="PTHR31115:SF3">
    <property type="entry name" value="EXPRESSED PROTEIN"/>
    <property type="match status" value="1"/>
</dbReference>
<feature type="domain" description="Protein kinase" evidence="10">
    <location>
        <begin position="109"/>
        <end position="416"/>
    </location>
</feature>
<evidence type="ECO:0000259" key="10">
    <source>
        <dbReference type="PROSITE" id="PS50011"/>
    </source>
</evidence>